<evidence type="ECO:0000256" key="14">
    <source>
        <dbReference type="SAM" id="Phobius"/>
    </source>
</evidence>
<keyword evidence="8 14" id="KW-1133">Transmembrane helix</keyword>
<feature type="transmembrane region" description="Helical" evidence="14">
    <location>
        <begin position="165"/>
        <end position="187"/>
    </location>
</feature>
<evidence type="ECO:0000256" key="7">
    <source>
        <dbReference type="ARBA" id="ARBA00022882"/>
    </source>
</evidence>
<evidence type="ECO:0000256" key="2">
    <source>
        <dbReference type="ARBA" id="ARBA00022448"/>
    </source>
</evidence>
<dbReference type="GO" id="GO:0008331">
    <property type="term" value="F:high voltage-gated calcium channel activity"/>
    <property type="evidence" value="ECO:0007669"/>
    <property type="project" value="TreeGrafter"/>
</dbReference>
<dbReference type="InterPro" id="IPR050599">
    <property type="entry name" value="VDCC_alpha-1_subunit"/>
</dbReference>
<evidence type="ECO:0000256" key="5">
    <source>
        <dbReference type="ARBA" id="ARBA00022692"/>
    </source>
</evidence>
<feature type="transmembrane region" description="Helical" evidence="14">
    <location>
        <begin position="222"/>
        <end position="243"/>
    </location>
</feature>
<keyword evidence="10 14" id="KW-0472">Membrane</keyword>
<evidence type="ECO:0000256" key="4">
    <source>
        <dbReference type="ARBA" id="ARBA00022673"/>
    </source>
</evidence>
<dbReference type="Pfam" id="PF00520">
    <property type="entry name" value="Ion_trans"/>
    <property type="match status" value="1"/>
</dbReference>
<feature type="domain" description="Ion transport" evidence="15">
    <location>
        <begin position="165"/>
        <end position="211"/>
    </location>
</feature>
<protein>
    <submittedName>
        <fullName evidence="16">Voltage-dependent T-type calcium channel subunit alpha-1H</fullName>
    </submittedName>
</protein>
<evidence type="ECO:0000256" key="13">
    <source>
        <dbReference type="SAM" id="MobiDB-lite"/>
    </source>
</evidence>
<comment type="subcellular location">
    <subcellularLocation>
        <location evidence="1">Membrane</location>
        <topology evidence="1">Multi-pass membrane protein</topology>
    </subcellularLocation>
</comment>
<evidence type="ECO:0000256" key="10">
    <source>
        <dbReference type="ARBA" id="ARBA00023136"/>
    </source>
</evidence>
<proteinExistence type="predicted"/>
<accession>A0A1Q9EWD1</accession>
<dbReference type="PANTHER" id="PTHR45628">
    <property type="entry name" value="VOLTAGE-DEPENDENT CALCIUM CHANNEL TYPE A SUBUNIT ALPHA-1"/>
    <property type="match status" value="1"/>
</dbReference>
<evidence type="ECO:0000256" key="8">
    <source>
        <dbReference type="ARBA" id="ARBA00022989"/>
    </source>
</evidence>
<evidence type="ECO:0000313" key="16">
    <source>
        <dbReference type="EMBL" id="OLQ11709.1"/>
    </source>
</evidence>
<dbReference type="PANTHER" id="PTHR45628:SF7">
    <property type="entry name" value="VOLTAGE-DEPENDENT CALCIUM CHANNEL TYPE A SUBUNIT ALPHA-1"/>
    <property type="match status" value="1"/>
</dbReference>
<keyword evidence="5 14" id="KW-0812">Transmembrane</keyword>
<dbReference type="InterPro" id="IPR005821">
    <property type="entry name" value="Ion_trans_dom"/>
</dbReference>
<dbReference type="OrthoDB" id="2984333at2759"/>
<evidence type="ECO:0000256" key="12">
    <source>
        <dbReference type="ARBA" id="ARBA00023303"/>
    </source>
</evidence>
<keyword evidence="9" id="KW-0406">Ion transport</keyword>
<feature type="region of interest" description="Disordered" evidence="13">
    <location>
        <begin position="65"/>
        <end position="85"/>
    </location>
</feature>
<evidence type="ECO:0000256" key="9">
    <source>
        <dbReference type="ARBA" id="ARBA00023065"/>
    </source>
</evidence>
<evidence type="ECO:0000256" key="11">
    <source>
        <dbReference type="ARBA" id="ARBA00023180"/>
    </source>
</evidence>
<keyword evidence="2" id="KW-0813">Transport</keyword>
<keyword evidence="12" id="KW-0407">Ion channel</keyword>
<dbReference type="InterPro" id="IPR027359">
    <property type="entry name" value="Volt_channel_dom_sf"/>
</dbReference>
<gene>
    <name evidence="16" type="primary">Cacna1h</name>
    <name evidence="16" type="ORF">AK812_SmicGene4442</name>
</gene>
<evidence type="ECO:0000256" key="1">
    <source>
        <dbReference type="ARBA" id="ARBA00004141"/>
    </source>
</evidence>
<dbReference type="Gene3D" id="1.20.120.350">
    <property type="entry name" value="Voltage-gated potassium channels. Chain C"/>
    <property type="match status" value="1"/>
</dbReference>
<keyword evidence="3" id="KW-0109">Calcium transport</keyword>
<keyword evidence="6" id="KW-0106">Calcium</keyword>
<keyword evidence="4" id="KW-0107">Calcium channel</keyword>
<feature type="compositionally biased region" description="Acidic residues" evidence="13">
    <location>
        <begin position="65"/>
        <end position="75"/>
    </location>
</feature>
<dbReference type="EMBL" id="LSRX01000055">
    <property type="protein sequence ID" value="OLQ11709.1"/>
    <property type="molecule type" value="Genomic_DNA"/>
</dbReference>
<organism evidence="16 17">
    <name type="scientific">Symbiodinium microadriaticum</name>
    <name type="common">Dinoflagellate</name>
    <name type="synonym">Zooxanthella microadriatica</name>
    <dbReference type="NCBI Taxonomy" id="2951"/>
    <lineage>
        <taxon>Eukaryota</taxon>
        <taxon>Sar</taxon>
        <taxon>Alveolata</taxon>
        <taxon>Dinophyceae</taxon>
        <taxon>Suessiales</taxon>
        <taxon>Symbiodiniaceae</taxon>
        <taxon>Symbiodinium</taxon>
    </lineage>
</organism>
<dbReference type="Proteomes" id="UP000186817">
    <property type="component" value="Unassembled WGS sequence"/>
</dbReference>
<evidence type="ECO:0000313" key="17">
    <source>
        <dbReference type="Proteomes" id="UP000186817"/>
    </source>
</evidence>
<dbReference type="AlphaFoldDB" id="A0A1Q9EWD1"/>
<keyword evidence="17" id="KW-1185">Reference proteome</keyword>
<name>A0A1Q9EWD1_SYMMI</name>
<evidence type="ECO:0000256" key="6">
    <source>
        <dbReference type="ARBA" id="ARBA00022837"/>
    </source>
</evidence>
<comment type="caution">
    <text evidence="16">The sequence shown here is derived from an EMBL/GenBank/DDBJ whole genome shotgun (WGS) entry which is preliminary data.</text>
</comment>
<dbReference type="GO" id="GO:0005891">
    <property type="term" value="C:voltage-gated calcium channel complex"/>
    <property type="evidence" value="ECO:0007669"/>
    <property type="project" value="TreeGrafter"/>
</dbReference>
<reference evidence="16 17" key="1">
    <citation type="submission" date="2016-02" db="EMBL/GenBank/DDBJ databases">
        <title>Genome analysis of coral dinoflagellate symbionts highlights evolutionary adaptations to a symbiotic lifestyle.</title>
        <authorList>
            <person name="Aranda M."/>
            <person name="Li Y."/>
            <person name="Liew Y.J."/>
            <person name="Baumgarten S."/>
            <person name="Simakov O."/>
            <person name="Wilson M."/>
            <person name="Piel J."/>
            <person name="Ashoor H."/>
            <person name="Bougouffa S."/>
            <person name="Bajic V.B."/>
            <person name="Ryu T."/>
            <person name="Ravasi T."/>
            <person name="Bayer T."/>
            <person name="Micklem G."/>
            <person name="Kim H."/>
            <person name="Bhak J."/>
            <person name="Lajeunesse T.C."/>
            <person name="Voolstra C.R."/>
        </authorList>
    </citation>
    <scope>NUCLEOTIDE SEQUENCE [LARGE SCALE GENOMIC DNA]</scope>
    <source>
        <strain evidence="16 17">CCMP2467</strain>
    </source>
</reference>
<keyword evidence="7" id="KW-0851">Voltage-gated channel</keyword>
<sequence>MCPLGACSQGVHPQKASKLDRGVLHACGIAGRGGVVVTIIVMAVIIAVASPTRKATFAIEQEPLEDAPHDDDGEAEPGPAPTGPESAYVPFGCHPSQKQGWPVGYAFFVFGPTNPVRPPPNLDPEQIRMFCLNILESEAMDSPLSDPSAPWTQVIRRGDQVSEPYASTGFAVIFALEMVIKLIAYGLFWCEHGYLKDGWNVLDGVVIITVLDILMEGRHPVVALLFLLIFALFATSMLSGRMYSCSETSGTVTLIRTRSLDSCA</sequence>
<dbReference type="GO" id="GO:0098703">
    <property type="term" value="P:calcium ion import across plasma membrane"/>
    <property type="evidence" value="ECO:0007669"/>
    <property type="project" value="TreeGrafter"/>
</dbReference>
<evidence type="ECO:0000259" key="15">
    <source>
        <dbReference type="Pfam" id="PF00520"/>
    </source>
</evidence>
<keyword evidence="11" id="KW-0325">Glycoprotein</keyword>
<evidence type="ECO:0000256" key="3">
    <source>
        <dbReference type="ARBA" id="ARBA00022568"/>
    </source>
</evidence>
<feature type="transmembrane region" description="Helical" evidence="14">
    <location>
        <begin position="23"/>
        <end position="49"/>
    </location>
</feature>